<dbReference type="GO" id="GO:0006817">
    <property type="term" value="P:phosphate ion transport"/>
    <property type="evidence" value="ECO:0007669"/>
    <property type="project" value="UniProtKB-KW"/>
</dbReference>
<dbReference type="HOGENOM" id="CLU_078518_3_0_2"/>
<evidence type="ECO:0000256" key="2">
    <source>
        <dbReference type="ARBA" id="ARBA00008107"/>
    </source>
</evidence>
<dbReference type="PIRSF" id="PIRSF003107">
    <property type="entry name" value="PhoU"/>
    <property type="match status" value="1"/>
</dbReference>
<dbReference type="FunFam" id="1.20.58.220:FF:000004">
    <property type="entry name" value="Phosphate-specific transport system accessory protein PhoU"/>
    <property type="match status" value="1"/>
</dbReference>
<keyword evidence="6 7" id="KW-0592">Phosphate transport</keyword>
<evidence type="ECO:0000259" key="8">
    <source>
        <dbReference type="Pfam" id="PF01895"/>
    </source>
</evidence>
<dbReference type="Gene3D" id="1.20.58.220">
    <property type="entry name" value="Phosphate transport system protein phou homolog 2, domain 2"/>
    <property type="match status" value="1"/>
</dbReference>
<dbReference type="InterPro" id="IPR028366">
    <property type="entry name" value="PhoU"/>
</dbReference>
<dbReference type="InterPro" id="IPR026022">
    <property type="entry name" value="PhoU_dom"/>
</dbReference>
<dbReference type="EMBL" id="CP009501">
    <property type="protein sequence ID" value="AKB13000.1"/>
    <property type="molecule type" value="Genomic_DNA"/>
</dbReference>
<keyword evidence="5 7" id="KW-0963">Cytoplasm</keyword>
<evidence type="ECO:0000256" key="5">
    <source>
        <dbReference type="ARBA" id="ARBA00022490"/>
    </source>
</evidence>
<organism evidence="9 10">
    <name type="scientific">Methanosarcina thermophila (strain ATCC 43570 / DSM 1825 / OCM 12 / VKM B-1830 / TM-1)</name>
    <dbReference type="NCBI Taxonomy" id="523844"/>
    <lineage>
        <taxon>Archaea</taxon>
        <taxon>Methanobacteriati</taxon>
        <taxon>Methanobacteriota</taxon>
        <taxon>Stenosarchaea group</taxon>
        <taxon>Methanomicrobia</taxon>
        <taxon>Methanosarcinales</taxon>
        <taxon>Methanosarcinaceae</taxon>
        <taxon>Methanosarcina</taxon>
    </lineage>
</organism>
<reference evidence="9 10" key="1">
    <citation type="submission" date="2014-07" db="EMBL/GenBank/DDBJ databases">
        <title>Methanogenic archaea and the global carbon cycle.</title>
        <authorList>
            <person name="Henriksen J.R."/>
            <person name="Luke J."/>
            <person name="Reinhart S."/>
            <person name="Benedict M.N."/>
            <person name="Youngblut N.D."/>
            <person name="Metcalf M.E."/>
            <person name="Whitaker R.J."/>
            <person name="Metcalf W.W."/>
        </authorList>
    </citation>
    <scope>NUCLEOTIDE SEQUENCE [LARGE SCALE GENOMIC DNA]</scope>
    <source>
        <strain evidence="10">ATCC 43570 / DSM 1825 / OCM 12 / VKM B-1830 / TM-1</strain>
    </source>
</reference>
<sequence length="219" mass="24737">MIGMVRERYLEQLDLLKESVLSFGEMVKLIFRDSMTSVIDLDIELARKTLALEPEADRLEEEIEASIFDLLALQQPMASDLRLVVSTLKITADLRRIVGLSINIAKIPGRIEGGHVKPLIDTKKMADIAGFMLENSLKAFETQDVELAKAAAARDEEVDKLFYAVWVELIEMMAKDTSIISRATNLLFLIRYLERIADHCCNMCESVVYLATAERVKLN</sequence>
<gene>
    <name evidence="9" type="ORF">MSTHT_1242</name>
</gene>
<dbReference type="InterPro" id="IPR038078">
    <property type="entry name" value="PhoU-like_sf"/>
</dbReference>
<dbReference type="Proteomes" id="UP000066529">
    <property type="component" value="Chromosome"/>
</dbReference>
<proteinExistence type="inferred from homology"/>
<evidence type="ECO:0000256" key="4">
    <source>
        <dbReference type="ARBA" id="ARBA00022448"/>
    </source>
</evidence>
<dbReference type="PANTHER" id="PTHR42930">
    <property type="entry name" value="PHOSPHATE-SPECIFIC TRANSPORT SYSTEM ACCESSORY PROTEIN PHOU"/>
    <property type="match status" value="1"/>
</dbReference>
<evidence type="ECO:0000256" key="7">
    <source>
        <dbReference type="PIRNR" id="PIRNR003107"/>
    </source>
</evidence>
<dbReference type="SUPFAM" id="SSF109755">
    <property type="entry name" value="PhoU-like"/>
    <property type="match status" value="1"/>
</dbReference>
<comment type="function">
    <text evidence="7">Plays a role in the regulation of phosphate uptake.</text>
</comment>
<protein>
    <recommendedName>
        <fullName evidence="7">Phosphate-specific transport system accessory protein PhoU</fullName>
    </recommendedName>
</protein>
<dbReference type="GO" id="GO:0045936">
    <property type="term" value="P:negative regulation of phosphate metabolic process"/>
    <property type="evidence" value="ECO:0007669"/>
    <property type="project" value="InterPro"/>
</dbReference>
<dbReference type="AlphaFoldDB" id="A0A0E3KPL5"/>
<comment type="similarity">
    <text evidence="2 7">Belongs to the PhoU family.</text>
</comment>
<evidence type="ECO:0000256" key="3">
    <source>
        <dbReference type="ARBA" id="ARBA00011738"/>
    </source>
</evidence>
<evidence type="ECO:0000256" key="1">
    <source>
        <dbReference type="ARBA" id="ARBA00004496"/>
    </source>
</evidence>
<comment type="subcellular location">
    <subcellularLocation>
        <location evidence="1 7">Cytoplasm</location>
    </subcellularLocation>
</comment>
<dbReference type="STRING" id="523844.MSTHT_1242"/>
<accession>A0A0E3KPL5</accession>
<dbReference type="NCBIfam" id="TIGR02135">
    <property type="entry name" value="phoU_full"/>
    <property type="match status" value="1"/>
</dbReference>
<dbReference type="GO" id="GO:0005737">
    <property type="term" value="C:cytoplasm"/>
    <property type="evidence" value="ECO:0007669"/>
    <property type="project" value="UniProtKB-SubCell"/>
</dbReference>
<evidence type="ECO:0000256" key="6">
    <source>
        <dbReference type="ARBA" id="ARBA00022592"/>
    </source>
</evidence>
<name>A0A0E3KPL5_METTT</name>
<dbReference type="GO" id="GO:0030643">
    <property type="term" value="P:intracellular phosphate ion homeostasis"/>
    <property type="evidence" value="ECO:0007669"/>
    <property type="project" value="InterPro"/>
</dbReference>
<dbReference type="Pfam" id="PF01895">
    <property type="entry name" value="PhoU"/>
    <property type="match status" value="2"/>
</dbReference>
<feature type="domain" description="PhoU" evidence="8">
    <location>
        <begin position="123"/>
        <end position="207"/>
    </location>
</feature>
<evidence type="ECO:0000313" key="9">
    <source>
        <dbReference type="EMBL" id="AKB13000.1"/>
    </source>
</evidence>
<dbReference type="PANTHER" id="PTHR42930:SF3">
    <property type="entry name" value="PHOSPHATE-SPECIFIC TRANSPORT SYSTEM ACCESSORY PROTEIN PHOU"/>
    <property type="match status" value="1"/>
</dbReference>
<comment type="subunit">
    <text evidence="3 7">Homodimer.</text>
</comment>
<feature type="domain" description="PhoU" evidence="8">
    <location>
        <begin position="22"/>
        <end position="106"/>
    </location>
</feature>
<keyword evidence="4 7" id="KW-0813">Transport</keyword>
<dbReference type="KEGG" id="mthr:MSTHT_1242"/>
<evidence type="ECO:0000313" key="10">
    <source>
        <dbReference type="Proteomes" id="UP000066529"/>
    </source>
</evidence>
<dbReference type="PATRIC" id="fig|523844.20.peg.1571"/>